<keyword evidence="4 7" id="KW-1133">Transmembrane helix</keyword>
<evidence type="ECO:0000259" key="8">
    <source>
        <dbReference type="Pfam" id="PF04024"/>
    </source>
</evidence>
<dbReference type="InterPro" id="IPR007168">
    <property type="entry name" value="Phageshock_PspC_N"/>
</dbReference>
<evidence type="ECO:0000256" key="7">
    <source>
        <dbReference type="SAM" id="Phobius"/>
    </source>
</evidence>
<feature type="transmembrane region" description="Helical" evidence="7">
    <location>
        <begin position="41"/>
        <end position="64"/>
    </location>
</feature>
<feature type="compositionally biased region" description="Low complexity" evidence="6">
    <location>
        <begin position="148"/>
        <end position="158"/>
    </location>
</feature>
<accession>A0ABQ4IAE0</accession>
<dbReference type="InterPro" id="IPR052027">
    <property type="entry name" value="PspC"/>
</dbReference>
<keyword evidence="5 7" id="KW-0472">Membrane</keyword>
<dbReference type="PANTHER" id="PTHR33885">
    <property type="entry name" value="PHAGE SHOCK PROTEIN C"/>
    <property type="match status" value="1"/>
</dbReference>
<gene>
    <name evidence="9" type="ORF">Vgi01_14970</name>
</gene>
<dbReference type="Pfam" id="PF04024">
    <property type="entry name" value="PspC"/>
    <property type="match status" value="1"/>
</dbReference>
<feature type="domain" description="Phage shock protein PspC N-terminal" evidence="8">
    <location>
        <begin position="10"/>
        <end position="68"/>
    </location>
</feature>
<dbReference type="Proteomes" id="UP000647860">
    <property type="component" value="Unassembled WGS sequence"/>
</dbReference>
<feature type="compositionally biased region" description="Pro residues" evidence="6">
    <location>
        <begin position="75"/>
        <end position="111"/>
    </location>
</feature>
<evidence type="ECO:0000256" key="2">
    <source>
        <dbReference type="ARBA" id="ARBA00022475"/>
    </source>
</evidence>
<keyword evidence="2" id="KW-1003">Cell membrane</keyword>
<dbReference type="PANTHER" id="PTHR33885:SF3">
    <property type="entry name" value="PHAGE SHOCK PROTEIN C"/>
    <property type="match status" value="1"/>
</dbReference>
<keyword evidence="10" id="KW-1185">Reference proteome</keyword>
<protein>
    <recommendedName>
        <fullName evidence="8">Phage shock protein PspC N-terminal domain-containing protein</fullName>
    </recommendedName>
</protein>
<keyword evidence="3 7" id="KW-0812">Transmembrane</keyword>
<evidence type="ECO:0000256" key="5">
    <source>
        <dbReference type="ARBA" id="ARBA00023136"/>
    </source>
</evidence>
<comment type="caution">
    <text evidence="9">The sequence shown here is derived from an EMBL/GenBank/DDBJ whole genome shotgun (WGS) entry which is preliminary data.</text>
</comment>
<name>A0ABQ4IAE0_9ACTN</name>
<evidence type="ECO:0000256" key="4">
    <source>
        <dbReference type="ARBA" id="ARBA00022989"/>
    </source>
</evidence>
<evidence type="ECO:0000313" key="9">
    <source>
        <dbReference type="EMBL" id="GIJ14813.1"/>
    </source>
</evidence>
<evidence type="ECO:0000256" key="6">
    <source>
        <dbReference type="SAM" id="MobiDB-lite"/>
    </source>
</evidence>
<dbReference type="EMBL" id="BOPA01000012">
    <property type="protein sequence ID" value="GIJ14813.1"/>
    <property type="molecule type" value="Genomic_DNA"/>
</dbReference>
<feature type="region of interest" description="Disordered" evidence="6">
    <location>
        <begin position="75"/>
        <end position="187"/>
    </location>
</feature>
<proteinExistence type="predicted"/>
<evidence type="ECO:0000256" key="3">
    <source>
        <dbReference type="ARBA" id="ARBA00022692"/>
    </source>
</evidence>
<reference evidence="9 10" key="1">
    <citation type="submission" date="2021-01" db="EMBL/GenBank/DDBJ databases">
        <title>Whole genome shotgun sequence of Verrucosispora gifhornensis NBRC 16317.</title>
        <authorList>
            <person name="Komaki H."/>
            <person name="Tamura T."/>
        </authorList>
    </citation>
    <scope>NUCLEOTIDE SEQUENCE [LARGE SCALE GENOMIC DNA]</scope>
    <source>
        <strain evidence="9 10">NBRC 16317</strain>
    </source>
</reference>
<comment type="subcellular location">
    <subcellularLocation>
        <location evidence="1">Cell membrane</location>
        <topology evidence="1">Single-pass membrane protein</topology>
    </subcellularLocation>
</comment>
<evidence type="ECO:0000313" key="10">
    <source>
        <dbReference type="Proteomes" id="UP000647860"/>
    </source>
</evidence>
<sequence length="187" mass="18683">MTSTPHAPYKQLRRPTTDRMVAGVASGVGRYLGVDPTLVRVVFAVGTLLTGGIAALAYPIMWFLMPAEPASAPAWPHPTGVPPQGPAGGPPHAGPAGPAPHPGWPYPPPGTPTTQYGPVPPAAQHGPVPAATQHGPVPPVAQHLPTVAAATGAAPDAAQESSAPTVRIATAEGTAPTRPEAAAQPPA</sequence>
<evidence type="ECO:0000256" key="1">
    <source>
        <dbReference type="ARBA" id="ARBA00004162"/>
    </source>
</evidence>
<organism evidence="9 10">
    <name type="scientific">Micromonospora gifhornensis</name>
    <dbReference type="NCBI Taxonomy" id="84594"/>
    <lineage>
        <taxon>Bacteria</taxon>
        <taxon>Bacillati</taxon>
        <taxon>Actinomycetota</taxon>
        <taxon>Actinomycetes</taxon>
        <taxon>Micromonosporales</taxon>
        <taxon>Micromonosporaceae</taxon>
        <taxon>Micromonospora</taxon>
    </lineage>
</organism>